<evidence type="ECO:0000256" key="1">
    <source>
        <dbReference type="SAM" id="MobiDB-lite"/>
    </source>
</evidence>
<dbReference type="InterPro" id="IPR011041">
    <property type="entry name" value="Quinoprot_gluc/sorb_DH_b-prop"/>
</dbReference>
<keyword evidence="4" id="KW-1185">Reference proteome</keyword>
<dbReference type="Gene3D" id="2.120.10.30">
    <property type="entry name" value="TolB, C-terminal domain"/>
    <property type="match status" value="1"/>
</dbReference>
<evidence type="ECO:0000259" key="2">
    <source>
        <dbReference type="Pfam" id="PF07995"/>
    </source>
</evidence>
<dbReference type="EMBL" id="BAABDI010000014">
    <property type="protein sequence ID" value="GAA3976502.1"/>
    <property type="molecule type" value="Genomic_DNA"/>
</dbReference>
<dbReference type="Pfam" id="PF07995">
    <property type="entry name" value="GSDH"/>
    <property type="match status" value="1"/>
</dbReference>
<dbReference type="PANTHER" id="PTHR19328:SF75">
    <property type="entry name" value="ALDOSE SUGAR DEHYDROGENASE YLII"/>
    <property type="match status" value="1"/>
</dbReference>
<organism evidence="3 4">
    <name type="scientific">Hymenobacter antarcticus</name>
    <dbReference type="NCBI Taxonomy" id="486270"/>
    <lineage>
        <taxon>Bacteria</taxon>
        <taxon>Pseudomonadati</taxon>
        <taxon>Bacteroidota</taxon>
        <taxon>Cytophagia</taxon>
        <taxon>Cytophagales</taxon>
        <taxon>Hymenobacteraceae</taxon>
        <taxon>Hymenobacter</taxon>
    </lineage>
</organism>
<sequence length="435" mass="47264">MHPLTQSLMDSRQRNRTTTLLLAGLVTACHYPGQQTRLRALGAETTAQAPGQTGCPPLETRVANAPGQRPTTPDQTRACPIASSATFDVVVLATGLQTPWAVEPLPNGDLLITEKPGRLRIVSAQGQVGAPIQGLPAVYASGQGGLLDVALSPAFPTDQTLYWSFSEPRGEGNATSVAKGVLSPDRRSLSRVRVIFRAMPAYNGDMHFGSRLAFGPDGMLYVSLGERSDLEIRPQAQQLNSHMGKILRLTPDGQPAPDNPFARQAGALPEIWTVGHRNVQATAFDAQGQLWSVDMGPQGGDELNRIEGGKNYGWPLVTFGEEYSGDPVPNATTTNPEYVDPVYYWDPVIAPSGAQFYTGDAFPAWRGNLFVGALKDRALVRLQLEQGRVTREERLLSDRKQRIRDVRQGPDGALYVVTDEAKGELWKLVPPLRKP</sequence>
<feature type="domain" description="Glucose/Sorbosone dehydrogenase" evidence="2">
    <location>
        <begin position="96"/>
        <end position="426"/>
    </location>
</feature>
<comment type="caution">
    <text evidence="3">The sequence shown here is derived from an EMBL/GenBank/DDBJ whole genome shotgun (WGS) entry which is preliminary data.</text>
</comment>
<dbReference type="InterPro" id="IPR012938">
    <property type="entry name" value="Glc/Sorbosone_DH"/>
</dbReference>
<accession>A0ABP7Q5X1</accession>
<dbReference type="SUPFAM" id="SSF50952">
    <property type="entry name" value="Soluble quinoprotein glucose dehydrogenase"/>
    <property type="match status" value="1"/>
</dbReference>
<dbReference type="Proteomes" id="UP001501556">
    <property type="component" value="Unassembled WGS sequence"/>
</dbReference>
<name>A0ABP7Q5X1_9BACT</name>
<dbReference type="PANTHER" id="PTHR19328">
    <property type="entry name" value="HEDGEHOG-INTERACTING PROTEIN"/>
    <property type="match status" value="1"/>
</dbReference>
<protein>
    <submittedName>
        <fullName evidence="3">PQQ-dependent sugar dehydrogenase</fullName>
    </submittedName>
</protein>
<gene>
    <name evidence="3" type="ORF">GCM10022407_22360</name>
</gene>
<evidence type="ECO:0000313" key="3">
    <source>
        <dbReference type="EMBL" id="GAA3976502.1"/>
    </source>
</evidence>
<proteinExistence type="predicted"/>
<evidence type="ECO:0000313" key="4">
    <source>
        <dbReference type="Proteomes" id="UP001501556"/>
    </source>
</evidence>
<reference evidence="4" key="1">
    <citation type="journal article" date="2019" name="Int. J. Syst. Evol. Microbiol.">
        <title>The Global Catalogue of Microorganisms (GCM) 10K type strain sequencing project: providing services to taxonomists for standard genome sequencing and annotation.</title>
        <authorList>
            <consortium name="The Broad Institute Genomics Platform"/>
            <consortium name="The Broad Institute Genome Sequencing Center for Infectious Disease"/>
            <person name="Wu L."/>
            <person name="Ma J."/>
        </authorList>
    </citation>
    <scope>NUCLEOTIDE SEQUENCE [LARGE SCALE GENOMIC DNA]</scope>
    <source>
        <strain evidence="4">JCM 17217</strain>
    </source>
</reference>
<dbReference type="InterPro" id="IPR011042">
    <property type="entry name" value="6-blade_b-propeller_TolB-like"/>
</dbReference>
<feature type="region of interest" description="Disordered" evidence="1">
    <location>
        <begin position="47"/>
        <end position="77"/>
    </location>
</feature>